<accession>B9T969</accession>
<feature type="region of interest" description="Disordered" evidence="3">
    <location>
        <begin position="291"/>
        <end position="316"/>
    </location>
</feature>
<dbReference type="GO" id="GO:0016042">
    <property type="term" value="P:lipid catabolic process"/>
    <property type="evidence" value="ECO:0007669"/>
    <property type="project" value="UniProtKB-KW"/>
</dbReference>
<gene>
    <name evidence="4" type="ORF">RCOM_0429640</name>
</gene>
<evidence type="ECO:0000256" key="1">
    <source>
        <dbReference type="ARBA" id="ARBA00022963"/>
    </source>
</evidence>
<keyword evidence="2" id="KW-0443">Lipid metabolism</keyword>
<dbReference type="eggNOG" id="ENOG502STSQ">
    <property type="taxonomic scope" value="Eukaryota"/>
</dbReference>
<dbReference type="GO" id="GO:0016891">
    <property type="term" value="F:RNA endonuclease activity producing 5'-phosphomonoesters, hydrolytic mechanism"/>
    <property type="evidence" value="ECO:0000318"/>
    <property type="project" value="GO_Central"/>
</dbReference>
<dbReference type="Gene3D" id="3.30.870.10">
    <property type="entry name" value="Endonuclease Chain A"/>
    <property type="match status" value="1"/>
</dbReference>
<keyword evidence="5" id="KW-1185">Reference proteome</keyword>
<protein>
    <recommendedName>
        <fullName evidence="6">Phospholipase D-like domain-containing protein</fullName>
    </recommendedName>
</protein>
<dbReference type="InterPro" id="IPR051406">
    <property type="entry name" value="PLD_domain"/>
</dbReference>
<dbReference type="GO" id="GO:0034587">
    <property type="term" value="P:piRNA processing"/>
    <property type="evidence" value="ECO:0000318"/>
    <property type="project" value="GO_Central"/>
</dbReference>
<sequence>MRFRKTDHGLTVTVVAGTYVVTLGMDMAQADTTGLLGFAIRRTDPAEDESYWLTGMRTFEASYPNPPDGALVSTQEHPIQDFLWSDFTTKPGRDYLYEIIPVTGKPKNLRYGDGVRIEIATEPEELPAGHAAGPAHAIYFNRGVIGSQAYARKWQVAPNQLKGEARDDAMAWLSRGLDEAILRYIGQADSARFSLRAAVYEFDYEPVIAAFQKARQLGADVRIVYDARVALSRQGVPDKEQKARVARVDALLGEYGLSDVAIPRRSDPSYIAHNKFIVLLDQGHPVAVWTAPPTSPSPASTPVQRRHLVRDPALAQ</sequence>
<dbReference type="InParanoid" id="B9T969"/>
<organism evidence="4 5">
    <name type="scientific">Ricinus communis</name>
    <name type="common">Castor bean</name>
    <dbReference type="NCBI Taxonomy" id="3988"/>
    <lineage>
        <taxon>Eukaryota</taxon>
        <taxon>Viridiplantae</taxon>
        <taxon>Streptophyta</taxon>
        <taxon>Embryophyta</taxon>
        <taxon>Tracheophyta</taxon>
        <taxon>Spermatophyta</taxon>
        <taxon>Magnoliopsida</taxon>
        <taxon>eudicotyledons</taxon>
        <taxon>Gunneridae</taxon>
        <taxon>Pentapetalae</taxon>
        <taxon>rosids</taxon>
        <taxon>fabids</taxon>
        <taxon>Malpighiales</taxon>
        <taxon>Euphorbiaceae</taxon>
        <taxon>Acalyphoideae</taxon>
        <taxon>Acalypheae</taxon>
        <taxon>Ricinus</taxon>
    </lineage>
</organism>
<evidence type="ECO:0008006" key="6">
    <source>
        <dbReference type="Google" id="ProtNLM"/>
    </source>
</evidence>
<feature type="non-terminal residue" evidence="4">
    <location>
        <position position="316"/>
    </location>
</feature>
<dbReference type="EMBL" id="EQ975311">
    <property type="protein sequence ID" value="EEF27593.1"/>
    <property type="molecule type" value="Genomic_DNA"/>
</dbReference>
<dbReference type="GO" id="GO:0005739">
    <property type="term" value="C:mitochondrion"/>
    <property type="evidence" value="ECO:0000318"/>
    <property type="project" value="GO_Central"/>
</dbReference>
<evidence type="ECO:0000313" key="4">
    <source>
        <dbReference type="EMBL" id="EEF27593.1"/>
    </source>
</evidence>
<evidence type="ECO:0000256" key="2">
    <source>
        <dbReference type="ARBA" id="ARBA00023098"/>
    </source>
</evidence>
<dbReference type="AlphaFoldDB" id="B9T969"/>
<reference evidence="5" key="1">
    <citation type="journal article" date="2010" name="Nat. Biotechnol.">
        <title>Draft genome sequence of the oilseed species Ricinus communis.</title>
        <authorList>
            <person name="Chan A.P."/>
            <person name="Crabtree J."/>
            <person name="Zhao Q."/>
            <person name="Lorenzi H."/>
            <person name="Orvis J."/>
            <person name="Puiu D."/>
            <person name="Melake-Berhan A."/>
            <person name="Jones K.M."/>
            <person name="Redman J."/>
            <person name="Chen G."/>
            <person name="Cahoon E.B."/>
            <person name="Gedil M."/>
            <person name="Stanke M."/>
            <person name="Haas B.J."/>
            <person name="Wortman J.R."/>
            <person name="Fraser-Liggett C.M."/>
            <person name="Ravel J."/>
            <person name="Rabinowicz P.D."/>
        </authorList>
    </citation>
    <scope>NUCLEOTIDE SEQUENCE [LARGE SCALE GENOMIC DNA]</scope>
    <source>
        <strain evidence="5">cv. Hale</strain>
    </source>
</reference>
<dbReference type="PANTHER" id="PTHR43856:SF1">
    <property type="entry name" value="MITOCHONDRIAL CARDIOLIPIN HYDROLASE"/>
    <property type="match status" value="1"/>
</dbReference>
<evidence type="ECO:0000313" key="5">
    <source>
        <dbReference type="Proteomes" id="UP000008311"/>
    </source>
</evidence>
<keyword evidence="1" id="KW-0442">Lipid degradation</keyword>
<dbReference type="Proteomes" id="UP000008311">
    <property type="component" value="Unassembled WGS sequence"/>
</dbReference>
<evidence type="ECO:0000256" key="3">
    <source>
        <dbReference type="SAM" id="MobiDB-lite"/>
    </source>
</evidence>
<proteinExistence type="predicted"/>
<dbReference type="PANTHER" id="PTHR43856">
    <property type="entry name" value="CARDIOLIPIN HYDROLASE"/>
    <property type="match status" value="1"/>
</dbReference>
<name>B9T969_RICCO</name>